<evidence type="ECO:0000313" key="1">
    <source>
        <dbReference type="EMBL" id="CAB3983594.1"/>
    </source>
</evidence>
<dbReference type="Proteomes" id="UP001152795">
    <property type="component" value="Unassembled WGS sequence"/>
</dbReference>
<proteinExistence type="predicted"/>
<comment type="caution">
    <text evidence="1">The sequence shown here is derived from an EMBL/GenBank/DDBJ whole genome shotgun (WGS) entry which is preliminary data.</text>
</comment>
<reference evidence="1" key="1">
    <citation type="submission" date="2020-04" db="EMBL/GenBank/DDBJ databases">
        <authorList>
            <person name="Alioto T."/>
            <person name="Alioto T."/>
            <person name="Gomez Garrido J."/>
        </authorList>
    </citation>
    <scope>NUCLEOTIDE SEQUENCE</scope>
    <source>
        <strain evidence="1">A484AB</strain>
    </source>
</reference>
<dbReference type="GO" id="GO:0030488">
    <property type="term" value="P:tRNA methylation"/>
    <property type="evidence" value="ECO:0007669"/>
    <property type="project" value="TreeGrafter"/>
</dbReference>
<dbReference type="PANTHER" id="PTHR14387">
    <property type="entry name" value="THADA/DEATH RECEPTOR INTERACTING PROTEIN"/>
    <property type="match status" value="1"/>
</dbReference>
<sequence length="320" mass="36241">MSRAVFLSIMRLFILDQTWFSGAISQPHSDTLNEFYSTIETATEEIIKNEHPTKGQAFPTGRTLVKKEIARIAFHPLYRVSSNGLTSSDISRIIAFLSTPDYEVSLVALEFLHRIFLSHEDGPVAEEHVDAIVKELLKLMLDSKIKGECLAMLYKCLSLVPQLLRFPWRLDGQRLVQFNEGWRHIAHFFNTINQQPDVMCSLLHFSSVLVNEIHEEALNEDIGEMIEDWVSFIETCAQCEENEIIRLTLSQVIGSGNVTFVLAEPLHAFENLTFRLWKIIINLLIDDSVEVKISMASGLPNVLQSVAQGKCVPMHASNSQ</sequence>
<dbReference type="InterPro" id="IPR016024">
    <property type="entry name" value="ARM-type_fold"/>
</dbReference>
<keyword evidence="2" id="KW-1185">Reference proteome</keyword>
<protein>
    <submittedName>
        <fullName evidence="1">Thyroid adenoma-associated homolog</fullName>
    </submittedName>
</protein>
<accession>A0A7D9HFP1</accession>
<evidence type="ECO:0000313" key="2">
    <source>
        <dbReference type="Proteomes" id="UP001152795"/>
    </source>
</evidence>
<name>A0A7D9HFP1_PARCT</name>
<gene>
    <name evidence="1" type="ORF">PACLA_8A037283</name>
</gene>
<dbReference type="SUPFAM" id="SSF48371">
    <property type="entry name" value="ARM repeat"/>
    <property type="match status" value="1"/>
</dbReference>
<dbReference type="EMBL" id="CACRXK020000632">
    <property type="protein sequence ID" value="CAB3983594.1"/>
    <property type="molecule type" value="Genomic_DNA"/>
</dbReference>
<dbReference type="GO" id="GO:0005829">
    <property type="term" value="C:cytosol"/>
    <property type="evidence" value="ECO:0007669"/>
    <property type="project" value="TreeGrafter"/>
</dbReference>
<dbReference type="PANTHER" id="PTHR14387:SF0">
    <property type="entry name" value="DUF2428 DOMAIN-CONTAINING PROTEIN"/>
    <property type="match status" value="1"/>
</dbReference>
<organism evidence="1 2">
    <name type="scientific">Paramuricea clavata</name>
    <name type="common">Red gorgonian</name>
    <name type="synonym">Violescent sea-whip</name>
    <dbReference type="NCBI Taxonomy" id="317549"/>
    <lineage>
        <taxon>Eukaryota</taxon>
        <taxon>Metazoa</taxon>
        <taxon>Cnidaria</taxon>
        <taxon>Anthozoa</taxon>
        <taxon>Octocorallia</taxon>
        <taxon>Malacalcyonacea</taxon>
        <taxon>Plexauridae</taxon>
        <taxon>Paramuricea</taxon>
    </lineage>
</organism>
<dbReference type="AlphaFoldDB" id="A0A7D9HFP1"/>
<dbReference type="OrthoDB" id="10500326at2759"/>
<dbReference type="InterPro" id="IPR051954">
    <property type="entry name" value="tRNA_methyltransferase_THADA"/>
</dbReference>